<comment type="caution">
    <text evidence="5">The sequence shown here is derived from an EMBL/GenBank/DDBJ whole genome shotgun (WGS) entry which is preliminary data.</text>
</comment>
<reference evidence="5 6" key="1">
    <citation type="submission" date="2023-05" db="EMBL/GenBank/DDBJ databases">
        <title>B98-5 Cell Line De Novo Hybrid Assembly: An Optical Mapping Approach.</title>
        <authorList>
            <person name="Kananen K."/>
            <person name="Auerbach J.A."/>
            <person name="Kautto E."/>
            <person name="Blachly J.S."/>
        </authorList>
    </citation>
    <scope>NUCLEOTIDE SEQUENCE [LARGE SCALE GENOMIC DNA]</scope>
    <source>
        <strain evidence="5">B95-8</strain>
        <tissue evidence="5">Cell line</tissue>
    </source>
</reference>
<dbReference type="GO" id="GO:0005840">
    <property type="term" value="C:ribosome"/>
    <property type="evidence" value="ECO:0007669"/>
    <property type="project" value="UniProtKB-KW"/>
</dbReference>
<dbReference type="InterPro" id="IPR023798">
    <property type="entry name" value="Ribosomal_uS7_dom"/>
</dbReference>
<dbReference type="PIRSF" id="PIRSF002122">
    <property type="entry name" value="RPS7p_RPS7a_RPS5e_RPS7o"/>
    <property type="match status" value="1"/>
</dbReference>
<name>A0ABQ9UEV0_SAGOE</name>
<keyword evidence="2 5" id="KW-0689">Ribosomal protein</keyword>
<dbReference type="PANTHER" id="PTHR11205">
    <property type="entry name" value="RIBOSOMAL PROTEIN S7"/>
    <property type="match status" value="1"/>
</dbReference>
<dbReference type="InterPro" id="IPR000235">
    <property type="entry name" value="Ribosomal_uS7"/>
</dbReference>
<accession>A0ABQ9UEV0</accession>
<gene>
    <name evidence="5" type="primary">RPS5_2</name>
    <name evidence="5" type="ORF">P7K49_027014</name>
</gene>
<keyword evidence="3" id="KW-0687">Ribonucleoprotein</keyword>
<evidence type="ECO:0000256" key="3">
    <source>
        <dbReference type="ARBA" id="ARBA00023274"/>
    </source>
</evidence>
<dbReference type="Gene3D" id="1.10.455.10">
    <property type="entry name" value="Ribosomal protein S7 domain"/>
    <property type="match status" value="1"/>
</dbReference>
<dbReference type="Proteomes" id="UP001266305">
    <property type="component" value="Unassembled WGS sequence"/>
</dbReference>
<proteinExistence type="inferred from homology"/>
<keyword evidence="6" id="KW-1185">Reference proteome</keyword>
<comment type="similarity">
    <text evidence="1">Belongs to the universal ribosomal protein uS7 family.</text>
</comment>
<dbReference type="Pfam" id="PF00177">
    <property type="entry name" value="Ribosomal_S7"/>
    <property type="match status" value="1"/>
</dbReference>
<protein>
    <submittedName>
        <fullName evidence="5">Ribosomal protein S5</fullName>
    </submittedName>
</protein>
<evidence type="ECO:0000256" key="2">
    <source>
        <dbReference type="ARBA" id="ARBA00022980"/>
    </source>
</evidence>
<evidence type="ECO:0000259" key="4">
    <source>
        <dbReference type="Pfam" id="PF00177"/>
    </source>
</evidence>
<dbReference type="SUPFAM" id="SSF47973">
    <property type="entry name" value="Ribosomal protein S7"/>
    <property type="match status" value="1"/>
</dbReference>
<sequence length="128" mass="14395">MTEWETAAPVVAESPGIKFFGKWSSNDVQIYGISLQDYTAVKEQYAKATCHQRFRKAQCPIVECLTYSMMMHGHNNRKRFKIMCIVKHAFEIIQLLTGDNPLQILVNAIINSGPQEDSTCVGQAGTVR</sequence>
<dbReference type="InterPro" id="IPR036823">
    <property type="entry name" value="Ribosomal_uS7_dom_sf"/>
</dbReference>
<feature type="domain" description="Small ribosomal subunit protein uS7" evidence="4">
    <location>
        <begin position="39"/>
        <end position="126"/>
    </location>
</feature>
<evidence type="ECO:0000313" key="5">
    <source>
        <dbReference type="EMBL" id="KAK2095598.1"/>
    </source>
</evidence>
<evidence type="ECO:0000313" key="6">
    <source>
        <dbReference type="Proteomes" id="UP001266305"/>
    </source>
</evidence>
<dbReference type="EMBL" id="JASSZA010000013">
    <property type="protein sequence ID" value="KAK2095598.1"/>
    <property type="molecule type" value="Genomic_DNA"/>
</dbReference>
<organism evidence="5 6">
    <name type="scientific">Saguinus oedipus</name>
    <name type="common">Cotton-top tamarin</name>
    <name type="synonym">Oedipomidas oedipus</name>
    <dbReference type="NCBI Taxonomy" id="9490"/>
    <lineage>
        <taxon>Eukaryota</taxon>
        <taxon>Metazoa</taxon>
        <taxon>Chordata</taxon>
        <taxon>Craniata</taxon>
        <taxon>Vertebrata</taxon>
        <taxon>Euteleostomi</taxon>
        <taxon>Mammalia</taxon>
        <taxon>Eutheria</taxon>
        <taxon>Euarchontoglires</taxon>
        <taxon>Primates</taxon>
        <taxon>Haplorrhini</taxon>
        <taxon>Platyrrhini</taxon>
        <taxon>Cebidae</taxon>
        <taxon>Callitrichinae</taxon>
        <taxon>Saguinus</taxon>
    </lineage>
</organism>
<evidence type="ECO:0000256" key="1">
    <source>
        <dbReference type="ARBA" id="ARBA00007151"/>
    </source>
</evidence>